<dbReference type="InterPro" id="IPR000276">
    <property type="entry name" value="GPCR_Rhodpsn"/>
</dbReference>
<evidence type="ECO:0000256" key="1">
    <source>
        <dbReference type="ARBA" id="ARBA00004651"/>
    </source>
</evidence>
<evidence type="ECO:0000256" key="3">
    <source>
        <dbReference type="ARBA" id="ARBA00022692"/>
    </source>
</evidence>
<comment type="subcellular location">
    <subcellularLocation>
        <location evidence="1">Cell membrane</location>
        <topology evidence="1">Multi-pass membrane protein</topology>
    </subcellularLocation>
</comment>
<evidence type="ECO:0000256" key="5">
    <source>
        <dbReference type="ARBA" id="ARBA00023040"/>
    </source>
</evidence>
<feature type="transmembrane region" description="Helical" evidence="11">
    <location>
        <begin position="98"/>
        <end position="119"/>
    </location>
</feature>
<evidence type="ECO:0000256" key="2">
    <source>
        <dbReference type="ARBA" id="ARBA00022475"/>
    </source>
</evidence>
<dbReference type="InterPro" id="IPR008365">
    <property type="entry name" value="Prostanoid_rcpt"/>
</dbReference>
<keyword evidence="14" id="KW-1185">Reference proteome</keyword>
<evidence type="ECO:0000256" key="6">
    <source>
        <dbReference type="ARBA" id="ARBA00023136"/>
    </source>
</evidence>
<keyword evidence="3 10" id="KW-0812">Transmembrane</keyword>
<feature type="transmembrane region" description="Helical" evidence="11">
    <location>
        <begin position="56"/>
        <end position="83"/>
    </location>
</feature>
<dbReference type="InterPro" id="IPR017452">
    <property type="entry name" value="GPCR_Rhodpsn_7TM"/>
</dbReference>
<comment type="similarity">
    <text evidence="10">Belongs to the G-protein coupled receptor 1 family.</text>
</comment>
<dbReference type="Pfam" id="PF00001">
    <property type="entry name" value="7tm_1"/>
    <property type="match status" value="1"/>
</dbReference>
<feature type="domain" description="G-protein coupled receptors family 1 profile" evidence="12">
    <location>
        <begin position="37"/>
        <end position="304"/>
    </location>
</feature>
<dbReference type="GO" id="GO:0005886">
    <property type="term" value="C:plasma membrane"/>
    <property type="evidence" value="ECO:0007669"/>
    <property type="project" value="UniProtKB-SubCell"/>
</dbReference>
<dbReference type="GO" id="GO:0004955">
    <property type="term" value="F:prostaglandin receptor activity"/>
    <property type="evidence" value="ECO:0007669"/>
    <property type="project" value="InterPro"/>
</dbReference>
<feature type="transmembrane region" description="Helical" evidence="11">
    <location>
        <begin position="139"/>
        <end position="160"/>
    </location>
</feature>
<feature type="transmembrane region" description="Helical" evidence="11">
    <location>
        <begin position="24"/>
        <end position="44"/>
    </location>
</feature>
<dbReference type="PRINTS" id="PR00428">
    <property type="entry name" value="PROSTAGLNDNR"/>
</dbReference>
<dbReference type="PRINTS" id="PR00237">
    <property type="entry name" value="GPCRRHODOPSN"/>
</dbReference>
<keyword evidence="8" id="KW-0325">Glycoprotein</keyword>
<evidence type="ECO:0000256" key="9">
    <source>
        <dbReference type="ARBA" id="ARBA00023224"/>
    </source>
</evidence>
<dbReference type="PRINTS" id="PR01788">
    <property type="entry name" value="PROSTANOIDR"/>
</dbReference>
<keyword evidence="2" id="KW-1003">Cell membrane</keyword>
<accession>A0AAE0Z1W5</accession>
<evidence type="ECO:0000256" key="4">
    <source>
        <dbReference type="ARBA" id="ARBA00022989"/>
    </source>
</evidence>
<reference evidence="13" key="1">
    <citation type="journal article" date="2023" name="G3 (Bethesda)">
        <title>A reference genome for the long-term kleptoplast-retaining sea slug Elysia crispata morphotype clarki.</title>
        <authorList>
            <person name="Eastman K.E."/>
            <person name="Pendleton A.L."/>
            <person name="Shaikh M.A."/>
            <person name="Suttiyut T."/>
            <person name="Ogas R."/>
            <person name="Tomko P."/>
            <person name="Gavelis G."/>
            <person name="Widhalm J.R."/>
            <person name="Wisecaver J.H."/>
        </authorList>
    </citation>
    <scope>NUCLEOTIDE SEQUENCE</scope>
    <source>
        <strain evidence="13">ECLA1</strain>
    </source>
</reference>
<feature type="transmembrane region" description="Helical" evidence="11">
    <location>
        <begin position="190"/>
        <end position="215"/>
    </location>
</feature>
<dbReference type="GO" id="GO:0007204">
    <property type="term" value="P:positive regulation of cytosolic calcium ion concentration"/>
    <property type="evidence" value="ECO:0007669"/>
    <property type="project" value="TreeGrafter"/>
</dbReference>
<dbReference type="CDD" id="cd14981">
    <property type="entry name" value="7tmA_Prostanoid_R"/>
    <property type="match status" value="1"/>
</dbReference>
<dbReference type="InterPro" id="IPR001244">
    <property type="entry name" value="Prostglndn_DP_rcpt"/>
</dbReference>
<dbReference type="PANTHER" id="PTHR11866">
    <property type="entry name" value="G-PROTEIN COUPLED RECEPTOR FAMILY 1 MEMBER"/>
    <property type="match status" value="1"/>
</dbReference>
<name>A0AAE0Z1W5_9GAST</name>
<evidence type="ECO:0000256" key="7">
    <source>
        <dbReference type="ARBA" id="ARBA00023170"/>
    </source>
</evidence>
<organism evidence="13 14">
    <name type="scientific">Elysia crispata</name>
    <name type="common">lettuce slug</name>
    <dbReference type="NCBI Taxonomy" id="231223"/>
    <lineage>
        <taxon>Eukaryota</taxon>
        <taxon>Metazoa</taxon>
        <taxon>Spiralia</taxon>
        <taxon>Lophotrochozoa</taxon>
        <taxon>Mollusca</taxon>
        <taxon>Gastropoda</taxon>
        <taxon>Heterobranchia</taxon>
        <taxon>Euthyneura</taxon>
        <taxon>Panpulmonata</taxon>
        <taxon>Sacoglossa</taxon>
        <taxon>Placobranchoidea</taxon>
        <taxon>Plakobranchidae</taxon>
        <taxon>Elysia</taxon>
    </lineage>
</organism>
<dbReference type="Gene3D" id="1.20.1070.10">
    <property type="entry name" value="Rhodopsin 7-helix transmembrane proteins"/>
    <property type="match status" value="1"/>
</dbReference>
<keyword evidence="4 11" id="KW-1133">Transmembrane helix</keyword>
<protein>
    <recommendedName>
        <fullName evidence="12">G-protein coupled receptors family 1 profile domain-containing protein</fullName>
    </recommendedName>
</protein>
<dbReference type="GO" id="GO:0007189">
    <property type="term" value="P:adenylate cyclase-activating G protein-coupled receptor signaling pathway"/>
    <property type="evidence" value="ECO:0007669"/>
    <property type="project" value="TreeGrafter"/>
</dbReference>
<dbReference type="AlphaFoldDB" id="A0AAE0Z1W5"/>
<dbReference type="Proteomes" id="UP001283361">
    <property type="component" value="Unassembled WGS sequence"/>
</dbReference>
<keyword evidence="9 10" id="KW-0807">Transducer</keyword>
<gene>
    <name evidence="13" type="ORF">RRG08_024256</name>
</gene>
<dbReference type="SUPFAM" id="SSF81321">
    <property type="entry name" value="Family A G protein-coupled receptor-like"/>
    <property type="match status" value="1"/>
</dbReference>
<keyword evidence="7 10" id="KW-0675">Receptor</keyword>
<feature type="transmembrane region" description="Helical" evidence="11">
    <location>
        <begin position="248"/>
        <end position="271"/>
    </location>
</feature>
<sequence>MVSSLNTSENTSRLVPLVSSSRTVIMPSAMFAAGFIGNALALILMATSPVEQKRTLFYKLMFGLALTDLMGTCTTSPVVIHIYATGATLESETPLCNYFSFMLVFAAFATMSVVCAMAVERYICLCHPYFYQCKLPKSYARYALLISWTLSGIIAALPLVGLGRPVAQYPKTWCFFDATSREPQDRAFSIIFASITLLAIGVTIYCNVAAIYTVLALRRRQKALNASQNPAGTGCRGMSQRFAELHMLVMLVGVTIIFTSCFAPLMVFTLICQTELKNKMDVEKTYILMIRLGSFNPILDPLVYILVRRELRWRIVCVFKCLLRIKNKEEVGKGWTPQYPQSPIYNYPNHFENGGQVHRGSCDSVFGYLDSPDIEKSPTPSDSDMSFWTFCFHCLCDPPVHRSSAALARSRASMGSRASINVRRSPARNLTRNASTESMLNASRDRNCVIKQPLTSDQMLLTKFSSSAYNTGDV</sequence>
<evidence type="ECO:0000313" key="14">
    <source>
        <dbReference type="Proteomes" id="UP001283361"/>
    </source>
</evidence>
<proteinExistence type="inferred from homology"/>
<feature type="transmembrane region" description="Helical" evidence="11">
    <location>
        <begin position="286"/>
        <end position="307"/>
    </location>
</feature>
<dbReference type="PANTHER" id="PTHR11866:SF16">
    <property type="entry name" value="PROSTAGLANDIN E2 RECEPTOR EP4 SUBTYPE-LIKE PROTEIN"/>
    <property type="match status" value="1"/>
</dbReference>
<comment type="caution">
    <text evidence="13">The sequence shown here is derived from an EMBL/GenBank/DDBJ whole genome shotgun (WGS) entry which is preliminary data.</text>
</comment>
<dbReference type="PROSITE" id="PS50262">
    <property type="entry name" value="G_PROTEIN_RECEP_F1_2"/>
    <property type="match status" value="1"/>
</dbReference>
<dbReference type="PROSITE" id="PS00237">
    <property type="entry name" value="G_PROTEIN_RECEP_F1_1"/>
    <property type="match status" value="1"/>
</dbReference>
<keyword evidence="5 10" id="KW-0297">G-protein coupled receptor</keyword>
<evidence type="ECO:0000313" key="13">
    <source>
        <dbReference type="EMBL" id="KAK3761389.1"/>
    </source>
</evidence>
<evidence type="ECO:0000256" key="10">
    <source>
        <dbReference type="RuleBase" id="RU000688"/>
    </source>
</evidence>
<dbReference type="EMBL" id="JAWDGP010004902">
    <property type="protein sequence ID" value="KAK3761389.1"/>
    <property type="molecule type" value="Genomic_DNA"/>
</dbReference>
<keyword evidence="6 11" id="KW-0472">Membrane</keyword>
<evidence type="ECO:0000256" key="8">
    <source>
        <dbReference type="ARBA" id="ARBA00023180"/>
    </source>
</evidence>
<evidence type="ECO:0000256" key="11">
    <source>
        <dbReference type="SAM" id="Phobius"/>
    </source>
</evidence>
<evidence type="ECO:0000259" key="12">
    <source>
        <dbReference type="PROSITE" id="PS50262"/>
    </source>
</evidence>